<dbReference type="RefSeq" id="WP_154071075.1">
    <property type="nucleotide sequence ID" value="NZ_LT670844.1"/>
</dbReference>
<sequence length="377" mass="40030">MFISTAGWSGRFGLALASLIAAGACSIALAAPVEKSVAGKQLHFPEGHWSALPQVGPDGKVRQCVLVALRQRTGKDGPVDTHFSLNISRGSGLTFAIQDDGLPMEEVLDDQAEILIDNTAFPAVGFPVANVAFAFHPGDAAGSLAALRKAMHITLRSDGAGIDSGAVNIDLPAEAVSWLRQCGKTFDIPIDKPTDPNAPDMPVPRQRSAKIAIMPATPAGAPGIEDKQKIEGWNASELRGSDGSIQACYIRRHYLLTGSEPFSRTLGTLLMLSRRQGLIVVLKDSKLDLPEGQPVEATLKVGEEPFTAFSAHVVGHDEIGIYPQHATTLATVLEKGAQLIFKAAPSDRMEFPVQAGVVPWLRACARRNGISIEPVGQ</sequence>
<dbReference type="EMBL" id="LT670844">
    <property type="protein sequence ID" value="SHJ32051.1"/>
    <property type="molecule type" value="Genomic_DNA"/>
</dbReference>
<evidence type="ECO:0000313" key="2">
    <source>
        <dbReference type="EMBL" id="SHJ32051.1"/>
    </source>
</evidence>
<evidence type="ECO:0008006" key="4">
    <source>
        <dbReference type="Google" id="ProtNLM"/>
    </source>
</evidence>
<gene>
    <name evidence="2" type="ORF">SAMN05444159_0299</name>
</gene>
<reference evidence="2 3" key="1">
    <citation type="submission" date="2016-11" db="EMBL/GenBank/DDBJ databases">
        <authorList>
            <person name="Jaros S."/>
            <person name="Januszkiewicz K."/>
            <person name="Wedrychowicz H."/>
        </authorList>
    </citation>
    <scope>NUCLEOTIDE SEQUENCE [LARGE SCALE GENOMIC DNA]</scope>
    <source>
        <strain evidence="2 3">GAS499</strain>
    </source>
</reference>
<dbReference type="OrthoDB" id="8203580at2"/>
<feature type="chain" id="PRO_5013336802" description="Invasion protein IalB, involved in pathogenesis" evidence="1">
    <location>
        <begin position="31"/>
        <end position="377"/>
    </location>
</feature>
<accession>A0A1M6IC71</accession>
<name>A0A1M6IC71_9BRAD</name>
<proteinExistence type="predicted"/>
<evidence type="ECO:0000256" key="1">
    <source>
        <dbReference type="SAM" id="SignalP"/>
    </source>
</evidence>
<dbReference type="Proteomes" id="UP000189935">
    <property type="component" value="Chromosome I"/>
</dbReference>
<organism evidence="2 3">
    <name type="scientific">Bradyrhizobium lablabi</name>
    <dbReference type="NCBI Taxonomy" id="722472"/>
    <lineage>
        <taxon>Bacteria</taxon>
        <taxon>Pseudomonadati</taxon>
        <taxon>Pseudomonadota</taxon>
        <taxon>Alphaproteobacteria</taxon>
        <taxon>Hyphomicrobiales</taxon>
        <taxon>Nitrobacteraceae</taxon>
        <taxon>Bradyrhizobium</taxon>
    </lineage>
</organism>
<feature type="signal peptide" evidence="1">
    <location>
        <begin position="1"/>
        <end position="30"/>
    </location>
</feature>
<keyword evidence="1" id="KW-0732">Signal</keyword>
<dbReference type="AlphaFoldDB" id="A0A1M6IC71"/>
<protein>
    <recommendedName>
        <fullName evidence="4">Invasion protein IalB, involved in pathogenesis</fullName>
    </recommendedName>
</protein>
<evidence type="ECO:0000313" key="3">
    <source>
        <dbReference type="Proteomes" id="UP000189935"/>
    </source>
</evidence>